<dbReference type="PANTHER" id="PTHR11851:SF186">
    <property type="entry name" value="INACTIVE METALLOPROTEASE YMFF-RELATED"/>
    <property type="match status" value="1"/>
</dbReference>
<dbReference type="InterPro" id="IPR050361">
    <property type="entry name" value="MPP/UQCRC_Complex"/>
</dbReference>
<protein>
    <submittedName>
        <fullName evidence="2">Insulinase family protein</fullName>
    </submittedName>
</protein>
<organism evidence="2 3">
    <name type="scientific">Apilactobacillus apisilvae</name>
    <dbReference type="NCBI Taxonomy" id="2923364"/>
    <lineage>
        <taxon>Bacteria</taxon>
        <taxon>Bacillati</taxon>
        <taxon>Bacillota</taxon>
        <taxon>Bacilli</taxon>
        <taxon>Lactobacillales</taxon>
        <taxon>Lactobacillaceae</taxon>
        <taxon>Apilactobacillus</taxon>
    </lineage>
</organism>
<feature type="domain" description="Peptidase M16 C-terminal" evidence="1">
    <location>
        <begin position="181"/>
        <end position="353"/>
    </location>
</feature>
<dbReference type="PANTHER" id="PTHR11851">
    <property type="entry name" value="METALLOPROTEASE"/>
    <property type="match status" value="1"/>
</dbReference>
<gene>
    <name evidence="2" type="ORF">MOO46_00845</name>
</gene>
<evidence type="ECO:0000259" key="1">
    <source>
        <dbReference type="Pfam" id="PF05193"/>
    </source>
</evidence>
<dbReference type="Proteomes" id="UP000831859">
    <property type="component" value="Chromosome"/>
</dbReference>
<reference evidence="2 3" key="1">
    <citation type="journal article" date="2022" name="Int. J. Syst. Evol. Microbiol.">
        <title>Apilactobacillus apisilvae sp. nov., Nicolia spurrieriana gen. nov. sp. nov., Bombilactobacillus folatiphilus sp. nov. and Bombilactobacillus thymidiniphilus sp. nov., four new lactic acid bacterial isolates from stingless bees Tetragonula carbonaria and Austroplebeia australis.</title>
        <authorList>
            <person name="Oliphant S.A."/>
            <person name="Watson-Haigh N.S."/>
            <person name="Sumby K.M."/>
            <person name="Gardner J."/>
            <person name="Groom S."/>
            <person name="Jiranek V."/>
        </authorList>
    </citation>
    <scope>NUCLEOTIDE SEQUENCE [LARGE SCALE GENOMIC DNA]</scope>
    <source>
        <strain evidence="2 3">SG5_A10</strain>
    </source>
</reference>
<sequence>MLNEISKGVSLNTIHENKFKTITIKVDLIAPLNTENFAKRALLTELLETNNQDYPTQTKLAQQLSKMYGASFGTNILRYGNLSIIRINLIIPNPKYIPGRPNLLKSAFKFLKSVIFNPLSDGKKFDDDTFNLQKSNIQKYIKSLVDDKQYYSSIKLKELFYKDDPKRGKFLFGKTNQYDDITSNNEYDYYLDVIKNNNINFSILGEFNDDDIIKYINSMNILSRQNTYFIDKYIHNSSNLQKIIENSKSTQSNLNLAYKLPIYYDDEDFFAALIFNAVFGGTPQSKLFKNVREKYSMAYYANSTYNALNGVLIVNSGIDAINANKVQTIIDEQLNSIKVGKIDLDLLNSIKAEMINAKKSILDNPRQILEQSFVNILLSREINFDQWCERINKVTVEQIAQVAKKVKLQTSFLLKGDK</sequence>
<dbReference type="InterPro" id="IPR011249">
    <property type="entry name" value="Metalloenz_LuxS/M16"/>
</dbReference>
<dbReference type="InterPro" id="IPR007863">
    <property type="entry name" value="Peptidase_M16_C"/>
</dbReference>
<proteinExistence type="predicted"/>
<name>A0ABY4PIE2_9LACO</name>
<evidence type="ECO:0000313" key="2">
    <source>
        <dbReference type="EMBL" id="UQS85182.1"/>
    </source>
</evidence>
<evidence type="ECO:0000313" key="3">
    <source>
        <dbReference type="Proteomes" id="UP000831859"/>
    </source>
</evidence>
<dbReference type="RefSeq" id="WP_249511160.1">
    <property type="nucleotide sequence ID" value="NZ_CP093362.1"/>
</dbReference>
<dbReference type="NCBIfam" id="NF047422">
    <property type="entry name" value="YfmF_fam"/>
    <property type="match status" value="1"/>
</dbReference>
<dbReference type="SUPFAM" id="SSF63411">
    <property type="entry name" value="LuxS/MPP-like metallohydrolase"/>
    <property type="match status" value="2"/>
</dbReference>
<keyword evidence="3" id="KW-1185">Reference proteome</keyword>
<accession>A0ABY4PIE2</accession>
<dbReference type="EMBL" id="CP093362">
    <property type="protein sequence ID" value="UQS85182.1"/>
    <property type="molecule type" value="Genomic_DNA"/>
</dbReference>
<dbReference type="Gene3D" id="3.30.830.10">
    <property type="entry name" value="Metalloenzyme, LuxS/M16 peptidase-like"/>
    <property type="match status" value="2"/>
</dbReference>
<dbReference type="Pfam" id="PF05193">
    <property type="entry name" value="Peptidase_M16_C"/>
    <property type="match status" value="1"/>
</dbReference>